<dbReference type="InterPro" id="IPR050110">
    <property type="entry name" value="Glyoxalase_II_hydrolase"/>
</dbReference>
<dbReference type="AlphaFoldDB" id="A0AAP4TWE3"/>
<feature type="binding site" evidence="5">
    <location>
        <position position="111"/>
    </location>
    <ligand>
        <name>Zn(2+)</name>
        <dbReference type="ChEBI" id="CHEBI:29105"/>
        <label>1</label>
    </ligand>
</feature>
<dbReference type="PANTHER" id="PTHR43705:SF1">
    <property type="entry name" value="HYDROXYACYLGLUTATHIONE HYDROLASE GLOB"/>
    <property type="match status" value="1"/>
</dbReference>
<dbReference type="CDD" id="cd07723">
    <property type="entry name" value="hydroxyacylglutathione_hydrolase_MBL-fold"/>
    <property type="match status" value="1"/>
</dbReference>
<dbReference type="PIRSF" id="PIRSF005457">
    <property type="entry name" value="Glx"/>
    <property type="match status" value="1"/>
</dbReference>
<dbReference type="NCBIfam" id="TIGR03413">
    <property type="entry name" value="GSH_gloB"/>
    <property type="match status" value="1"/>
</dbReference>
<feature type="binding site" evidence="5">
    <location>
        <position position="131"/>
    </location>
    <ligand>
        <name>Zn(2+)</name>
        <dbReference type="ChEBI" id="CHEBI:29105"/>
        <label>2</label>
    </ligand>
</feature>
<accession>A0AAP4TWE3</accession>
<dbReference type="Proteomes" id="UP001170481">
    <property type="component" value="Unassembled WGS sequence"/>
</dbReference>
<evidence type="ECO:0000256" key="5">
    <source>
        <dbReference type="HAMAP-Rule" id="MF_01374"/>
    </source>
</evidence>
<comment type="similarity">
    <text evidence="5">Belongs to the metallo-beta-lactamase superfamily. Glyoxalase II family.</text>
</comment>
<dbReference type="Pfam" id="PF16123">
    <property type="entry name" value="HAGH_C"/>
    <property type="match status" value="1"/>
</dbReference>
<proteinExistence type="inferred from homology"/>
<dbReference type="InterPro" id="IPR001279">
    <property type="entry name" value="Metallo-B-lactamas"/>
</dbReference>
<feature type="binding site" evidence="5">
    <location>
        <position position="131"/>
    </location>
    <ligand>
        <name>Zn(2+)</name>
        <dbReference type="ChEBI" id="CHEBI:29105"/>
        <label>1</label>
    </ligand>
</feature>
<feature type="binding site" evidence="5">
    <location>
        <position position="169"/>
    </location>
    <ligand>
        <name>Zn(2+)</name>
        <dbReference type="ChEBI" id="CHEBI:29105"/>
        <label>2</label>
    </ligand>
</feature>
<feature type="binding site" evidence="5">
    <location>
        <position position="60"/>
    </location>
    <ligand>
        <name>Zn(2+)</name>
        <dbReference type="ChEBI" id="CHEBI:29105"/>
        <label>2</label>
    </ligand>
</feature>
<feature type="binding site" evidence="5">
    <location>
        <position position="57"/>
    </location>
    <ligand>
        <name>Zn(2+)</name>
        <dbReference type="ChEBI" id="CHEBI:29105"/>
        <label>1</label>
    </ligand>
</feature>
<keyword evidence="3 5" id="KW-0378">Hydrolase</keyword>
<reference evidence="7" key="1">
    <citation type="submission" date="2023-07" db="EMBL/GenBank/DDBJ databases">
        <title>Genome content predicts the carbon catabolic preferences of heterotrophic bacteria.</title>
        <authorList>
            <person name="Gralka M."/>
        </authorList>
    </citation>
    <scope>NUCLEOTIDE SEQUENCE</scope>
    <source>
        <strain evidence="7">C2R13</strain>
    </source>
</reference>
<dbReference type="SMART" id="SM00849">
    <property type="entry name" value="Lactamase_B"/>
    <property type="match status" value="1"/>
</dbReference>
<evidence type="ECO:0000313" key="7">
    <source>
        <dbReference type="EMBL" id="MDO6671595.1"/>
    </source>
</evidence>
<dbReference type="PANTHER" id="PTHR43705">
    <property type="entry name" value="HYDROXYACYLGLUTATHIONE HYDROLASE"/>
    <property type="match status" value="1"/>
</dbReference>
<gene>
    <name evidence="5 7" type="primary">gloB</name>
    <name evidence="7" type="ORF">Q4535_05630</name>
</gene>
<feature type="domain" description="Metallo-beta-lactamase" evidence="6">
    <location>
        <begin position="12"/>
        <end position="169"/>
    </location>
</feature>
<dbReference type="HAMAP" id="MF_01374">
    <property type="entry name" value="Glyoxalase_2"/>
    <property type="match status" value="1"/>
</dbReference>
<dbReference type="RefSeq" id="WP_216060271.1">
    <property type="nucleotide sequence ID" value="NZ_JAHKQM010000009.1"/>
</dbReference>
<dbReference type="InterPro" id="IPR035680">
    <property type="entry name" value="Clx_II_MBL"/>
</dbReference>
<keyword evidence="2 5" id="KW-0479">Metal-binding</keyword>
<name>A0AAP4TWE3_9GAMM</name>
<keyword evidence="4 5" id="KW-0862">Zinc</keyword>
<organism evidence="7 8">
    <name type="scientific">Cobetia amphilecti</name>
    <dbReference type="NCBI Taxonomy" id="1055104"/>
    <lineage>
        <taxon>Bacteria</taxon>
        <taxon>Pseudomonadati</taxon>
        <taxon>Pseudomonadota</taxon>
        <taxon>Gammaproteobacteria</taxon>
        <taxon>Oceanospirillales</taxon>
        <taxon>Halomonadaceae</taxon>
        <taxon>Cobetia</taxon>
    </lineage>
</organism>
<dbReference type="GO" id="GO:0004416">
    <property type="term" value="F:hydroxyacylglutathione hydrolase activity"/>
    <property type="evidence" value="ECO:0007669"/>
    <property type="project" value="UniProtKB-UniRule"/>
</dbReference>
<dbReference type="EMBL" id="JAUORK010000005">
    <property type="protein sequence ID" value="MDO6671595.1"/>
    <property type="molecule type" value="Genomic_DNA"/>
</dbReference>
<evidence type="ECO:0000259" key="6">
    <source>
        <dbReference type="SMART" id="SM00849"/>
    </source>
</evidence>
<dbReference type="InterPro" id="IPR032282">
    <property type="entry name" value="HAGH_C"/>
</dbReference>
<feature type="binding site" evidence="5">
    <location>
        <position position="59"/>
    </location>
    <ligand>
        <name>Zn(2+)</name>
        <dbReference type="ChEBI" id="CHEBI:29105"/>
        <label>2</label>
    </ligand>
</feature>
<evidence type="ECO:0000256" key="3">
    <source>
        <dbReference type="ARBA" id="ARBA00022801"/>
    </source>
</evidence>
<dbReference type="GO" id="GO:0046872">
    <property type="term" value="F:metal ion binding"/>
    <property type="evidence" value="ECO:0007669"/>
    <property type="project" value="UniProtKB-KW"/>
</dbReference>
<protein>
    <recommendedName>
        <fullName evidence="5">Hydroxyacylglutathione hydrolase</fullName>
        <ecNumber evidence="5">3.1.2.6</ecNumber>
    </recommendedName>
    <alternativeName>
        <fullName evidence="5">Glyoxalase II</fullName>
        <shortName evidence="5">Glx II</shortName>
    </alternativeName>
</protein>
<evidence type="ECO:0000256" key="4">
    <source>
        <dbReference type="ARBA" id="ARBA00022833"/>
    </source>
</evidence>
<comment type="subunit">
    <text evidence="5">Monomer.</text>
</comment>
<comment type="caution">
    <text evidence="7">The sequence shown here is derived from an EMBL/GenBank/DDBJ whole genome shotgun (WGS) entry which is preliminary data.</text>
</comment>
<sequence>MMSVTPIAAFQDNYIWLIQSDDNPRVAVVDPGDARPVMEALESRGLTLDTILITHHHQDHTGGLPELIERYQPRVVGPHNPAIHGIDERVGDGDSFRLQGRLFEVMEVPGHTLDHIAFVSSGMPGLLFCGDTLFSGGCGRLFEGTPEQMHHSLSRLAALPEETLVFPAHEYTLANLAFASTAEPNNPARDTLNAECEQLRSLGRPTLPTLIGREKQINPFLRSDEVALQRHLEQEGRLSAPSGQEDSPLAAFTALRQWKDNF</sequence>
<comment type="function">
    <text evidence="5">Thiolesterase that catalyzes the hydrolysis of S-D-lactoyl-glutathione to form glutathione and D-lactic acid.</text>
</comment>
<comment type="catalytic activity">
    <reaction evidence="1 5">
        <text>an S-(2-hydroxyacyl)glutathione + H2O = a 2-hydroxy carboxylate + glutathione + H(+)</text>
        <dbReference type="Rhea" id="RHEA:21864"/>
        <dbReference type="ChEBI" id="CHEBI:15377"/>
        <dbReference type="ChEBI" id="CHEBI:15378"/>
        <dbReference type="ChEBI" id="CHEBI:57925"/>
        <dbReference type="ChEBI" id="CHEBI:58896"/>
        <dbReference type="ChEBI" id="CHEBI:71261"/>
        <dbReference type="EC" id="3.1.2.6"/>
    </reaction>
</comment>
<dbReference type="Pfam" id="PF00753">
    <property type="entry name" value="Lactamase_B"/>
    <property type="match status" value="1"/>
</dbReference>
<evidence type="ECO:0000256" key="2">
    <source>
        <dbReference type="ARBA" id="ARBA00022723"/>
    </source>
</evidence>
<comment type="cofactor">
    <cofactor evidence="5">
        <name>Zn(2+)</name>
        <dbReference type="ChEBI" id="CHEBI:29105"/>
    </cofactor>
    <text evidence="5">Binds 2 Zn(2+) ions per subunit.</text>
</comment>
<evidence type="ECO:0000313" key="8">
    <source>
        <dbReference type="Proteomes" id="UP001170481"/>
    </source>
</evidence>
<dbReference type="GO" id="GO:0019243">
    <property type="term" value="P:methylglyoxal catabolic process to D-lactate via S-lactoyl-glutathione"/>
    <property type="evidence" value="ECO:0007669"/>
    <property type="project" value="UniProtKB-UniRule"/>
</dbReference>
<evidence type="ECO:0000256" key="1">
    <source>
        <dbReference type="ARBA" id="ARBA00001623"/>
    </source>
</evidence>
<feature type="binding site" evidence="5">
    <location>
        <position position="55"/>
    </location>
    <ligand>
        <name>Zn(2+)</name>
        <dbReference type="ChEBI" id="CHEBI:29105"/>
        <label>1</label>
    </ligand>
</feature>
<comment type="pathway">
    <text evidence="5">Secondary metabolite metabolism; methylglyoxal degradation; (R)-lactate from methylglyoxal: step 2/2.</text>
</comment>
<dbReference type="EC" id="3.1.2.6" evidence="5"/>
<dbReference type="InterPro" id="IPR017782">
    <property type="entry name" value="Hydroxyacylglutathione_Hdrlase"/>
</dbReference>